<dbReference type="Pfam" id="PF14903">
    <property type="entry name" value="WG_beta_rep"/>
    <property type="match status" value="1"/>
</dbReference>
<dbReference type="RefSeq" id="WP_074819975.1">
    <property type="nucleotide sequence ID" value="NZ_FOLW01000001.1"/>
</dbReference>
<comment type="caution">
    <text evidence="1">The sequence shown here is derived from an EMBL/GenBank/DDBJ whole genome shotgun (WGS) entry which is preliminary data.</text>
</comment>
<protein>
    <submittedName>
        <fullName evidence="1">WG containing repeat-containing protein</fullName>
    </submittedName>
</protein>
<dbReference type="AlphaFoldDB" id="A0AAJ5BFM7"/>
<accession>A0AAJ5BFM7</accession>
<dbReference type="InterPro" id="IPR032774">
    <property type="entry name" value="WG_beta_rep"/>
</dbReference>
<proteinExistence type="predicted"/>
<gene>
    <name evidence="1" type="ORF">SAMN02745723_10145</name>
</gene>
<organism evidence="1 2">
    <name type="scientific">Pragia fontium DSM 5563 = ATCC 49100</name>
    <dbReference type="NCBI Taxonomy" id="1122977"/>
    <lineage>
        <taxon>Bacteria</taxon>
        <taxon>Pseudomonadati</taxon>
        <taxon>Pseudomonadota</taxon>
        <taxon>Gammaproteobacteria</taxon>
        <taxon>Enterobacterales</taxon>
        <taxon>Budviciaceae</taxon>
        <taxon>Pragia</taxon>
    </lineage>
</organism>
<reference evidence="1 2" key="1">
    <citation type="submission" date="2016-10" db="EMBL/GenBank/DDBJ databases">
        <authorList>
            <person name="Varghese N."/>
            <person name="Submissions S."/>
        </authorList>
    </citation>
    <scope>NUCLEOTIDE SEQUENCE [LARGE SCALE GENOMIC DNA]</scope>
    <source>
        <strain evidence="1 2">DSM 5563</strain>
    </source>
</reference>
<name>A0AAJ5BFM7_9GAMM</name>
<dbReference type="EMBL" id="FOLW01000001">
    <property type="protein sequence ID" value="SFB96356.1"/>
    <property type="molecule type" value="Genomic_DNA"/>
</dbReference>
<evidence type="ECO:0000313" key="1">
    <source>
        <dbReference type="EMBL" id="SFB96356.1"/>
    </source>
</evidence>
<dbReference type="Proteomes" id="UP000226420">
    <property type="component" value="Unassembled WGS sequence"/>
</dbReference>
<sequence length="696" mass="80299">MSEPLNTSTEEIMFNQLIFLITLAFSLSLPASGLANTQDEVYFVEKMDINNRYKNTAENLSENAQKTNVEHKSEAINHTTVKPLNEQAPKIQPIPIMNDTCSSVDCSTTFLRMSVNSTSGKSTDTQHVQFDMNQPYIDYSQGKKTIETLGIQDFVGQLTHQNTLSIKLPVGQSIREQKSGTYYRWFDSVYIDIEDETTHVYHSNNDDLCLISTISEKSLFDFDSWLSEQTDTPEAVIYRENNGAIYYNTQGQLTAFYYTYSQEAKRYTFAETSIPDHNDMADIAKKYAVLRTLSPENTGTLFNISAAEIEPTQFKQRYGSLYNIQNLEQRLRQEITKSLQLTHLLVQNNTYSQFSYSHFPLSEMSYATIKVSKGDINAAQQVIIDRLSTEYNHDRYKLIYRSQDALVIEDKAYYNNYHSYYFIYDSGLTYQIKFDPGYDDSSLYAHIDFIHSLRLLSPIQANPYSSQFIADHLYRYYRVEPVQGTPDNLQHYKIFTANGDISGIIDATGKMIIPAKYRQVRPTRSGYLVTNQMNQQGFISYQGEQLLDDIYEKISDYKNGLLFVAHRSQGLVYKGLYDSYQQRLVYPIEYIDIQPVTQGADTLTLRKIIPTSIERDNQNRITGYNSLIGLGDIRGKILQPCVYEWLSYDKRFNAILVKKKNDDKFGTISTSVKHDSYQQSRNNNEIYFMKTNAMIR</sequence>
<evidence type="ECO:0000313" key="2">
    <source>
        <dbReference type="Proteomes" id="UP000226420"/>
    </source>
</evidence>